<organism evidence="1 2">
    <name type="scientific">Exophiala viscosa</name>
    <dbReference type="NCBI Taxonomy" id="2486360"/>
    <lineage>
        <taxon>Eukaryota</taxon>
        <taxon>Fungi</taxon>
        <taxon>Dikarya</taxon>
        <taxon>Ascomycota</taxon>
        <taxon>Pezizomycotina</taxon>
        <taxon>Eurotiomycetes</taxon>
        <taxon>Chaetothyriomycetidae</taxon>
        <taxon>Chaetothyriales</taxon>
        <taxon>Herpotrichiellaceae</taxon>
        <taxon>Exophiala</taxon>
    </lineage>
</organism>
<reference evidence="1" key="1">
    <citation type="journal article" date="2022" name="bioRxiv">
        <title>Deciphering the potential niche of two novel black yeast fungi from a biological soil crust based on their genomes, phenotypes, and melanin regulation.</title>
        <authorList>
            <consortium name="DOE Joint Genome Institute"/>
            <person name="Carr E.C."/>
            <person name="Barton Q."/>
            <person name="Grambo S."/>
            <person name="Sullivan M."/>
            <person name="Renfro C.M."/>
            <person name="Kuo A."/>
            <person name="Pangilinan J."/>
            <person name="Lipzen A."/>
            <person name="Keymanesh K."/>
            <person name="Savage E."/>
            <person name="Barry K."/>
            <person name="Grigoriev I.V."/>
            <person name="Riekhof W.R."/>
            <person name="Harris S.S."/>
        </authorList>
    </citation>
    <scope>NUCLEOTIDE SEQUENCE</scope>
    <source>
        <strain evidence="1">JF 03-4F</strain>
    </source>
</reference>
<evidence type="ECO:0000313" key="1">
    <source>
        <dbReference type="EMBL" id="KAI1618536.1"/>
    </source>
</evidence>
<dbReference type="Proteomes" id="UP001203852">
    <property type="component" value="Unassembled WGS sequence"/>
</dbReference>
<dbReference type="EMBL" id="MU404350">
    <property type="protein sequence ID" value="KAI1618536.1"/>
    <property type="molecule type" value="Genomic_DNA"/>
</dbReference>
<name>A0AAN6E5M5_9EURO</name>
<gene>
    <name evidence="1" type="ORF">EDD36DRAFT_34536</name>
</gene>
<comment type="caution">
    <text evidence="1">The sequence shown here is derived from an EMBL/GenBank/DDBJ whole genome shotgun (WGS) entry which is preliminary data.</text>
</comment>
<evidence type="ECO:0000313" key="2">
    <source>
        <dbReference type="Proteomes" id="UP001203852"/>
    </source>
</evidence>
<sequence>MSEEGRVESDSLKPTLIRLKGDLSRGCQLGLQVMEGAERGEVPVVPFLVKPAIHLSTSFLFPLIVASIIRRQTTQRTIIISTTPLPSAPKDLATKAQADCASASALHLQPAAVRSDPRRIAQHNALRIQPPIARRIFPSPVESLFLPPSGHLFVIRASWQTASTFAPSSSIRHPIRSLSIVLGLSHRASTAASTLEACRLEIISGTNSAKEKKKE</sequence>
<protein>
    <submittedName>
        <fullName evidence="1">Uncharacterized protein</fullName>
    </submittedName>
</protein>
<keyword evidence="2" id="KW-1185">Reference proteome</keyword>
<dbReference type="AlphaFoldDB" id="A0AAN6E5M5"/>
<proteinExistence type="predicted"/>
<accession>A0AAN6E5M5</accession>